<dbReference type="SUPFAM" id="SSF52218">
    <property type="entry name" value="Flavoproteins"/>
    <property type="match status" value="1"/>
</dbReference>
<feature type="domain" description="Flavodoxin-like" evidence="1">
    <location>
        <begin position="20"/>
        <end position="177"/>
    </location>
</feature>
<dbReference type="Proteomes" id="UP000054023">
    <property type="component" value="Unassembled WGS sequence"/>
</dbReference>
<gene>
    <name evidence="2" type="ORF">AVL63_06195</name>
</gene>
<dbReference type="InterPro" id="IPR008254">
    <property type="entry name" value="Flavodoxin/NO_synth"/>
</dbReference>
<dbReference type="PROSITE" id="PS00201">
    <property type="entry name" value="FLAVODOXIN"/>
    <property type="match status" value="1"/>
</dbReference>
<sequence>MILSGGETMVPREENDTMDAVIVYESAWGNTKIIAEAVAEGLAATVDVSKILDVGSAAPSQTREADLLVLGAPTHAFGLSRPQTREEATRRGGHPGDLGVREWIGAAGELNLPVAVFDTHVRRPNLPGTASKKAAKLLRSHGARLLVKPESFYVAGYEGPVLPGEVDRATKWGAELARLLPERSRAA</sequence>
<dbReference type="PROSITE" id="PS50902">
    <property type="entry name" value="FLAVODOXIN_LIKE"/>
    <property type="match status" value="1"/>
</dbReference>
<dbReference type="InterPro" id="IPR001226">
    <property type="entry name" value="Flavodoxin_CS"/>
</dbReference>
<organism evidence="2 3">
    <name type="scientific">Nesterenkonia jeotgali</name>
    <dbReference type="NCBI Taxonomy" id="317018"/>
    <lineage>
        <taxon>Bacteria</taxon>
        <taxon>Bacillati</taxon>
        <taxon>Actinomycetota</taxon>
        <taxon>Actinomycetes</taxon>
        <taxon>Micrococcales</taxon>
        <taxon>Micrococcaceae</taxon>
        <taxon>Nesterenkonia</taxon>
    </lineage>
</organism>
<dbReference type="Gene3D" id="3.40.50.360">
    <property type="match status" value="1"/>
</dbReference>
<evidence type="ECO:0000313" key="2">
    <source>
        <dbReference type="EMBL" id="KUG58069.1"/>
    </source>
</evidence>
<comment type="caution">
    <text evidence="2">The sequence shown here is derived from an EMBL/GenBank/DDBJ whole genome shotgun (WGS) entry which is preliminary data.</text>
</comment>
<protein>
    <recommendedName>
        <fullName evidence="1">Flavodoxin-like domain-containing protein</fullName>
    </recommendedName>
</protein>
<dbReference type="GO" id="GO:0009055">
    <property type="term" value="F:electron transfer activity"/>
    <property type="evidence" value="ECO:0007669"/>
    <property type="project" value="InterPro"/>
</dbReference>
<proteinExistence type="predicted"/>
<dbReference type="STRING" id="317018.AVL63_06195"/>
<keyword evidence="3" id="KW-1185">Reference proteome</keyword>
<evidence type="ECO:0000313" key="3">
    <source>
        <dbReference type="Proteomes" id="UP000054023"/>
    </source>
</evidence>
<name>A0A0W8IDN6_9MICC</name>
<dbReference type="GO" id="GO:0010181">
    <property type="term" value="F:FMN binding"/>
    <property type="evidence" value="ECO:0007669"/>
    <property type="project" value="InterPro"/>
</dbReference>
<evidence type="ECO:0000259" key="1">
    <source>
        <dbReference type="PROSITE" id="PS50902"/>
    </source>
</evidence>
<reference evidence="3" key="1">
    <citation type="submission" date="2015-12" db="EMBL/GenBank/DDBJ databases">
        <authorList>
            <person name="Nair G.R."/>
            <person name="Kaur G."/>
            <person name="Mayilraj S."/>
        </authorList>
    </citation>
    <scope>NUCLEOTIDE SEQUENCE [LARGE SCALE GENOMIC DNA]</scope>
    <source>
        <strain evidence="3">CD08_7</strain>
    </source>
</reference>
<dbReference type="AlphaFoldDB" id="A0A0W8IDN6"/>
<dbReference type="EMBL" id="LQBM01000004">
    <property type="protein sequence ID" value="KUG58069.1"/>
    <property type="molecule type" value="Genomic_DNA"/>
</dbReference>
<dbReference type="Pfam" id="PF00258">
    <property type="entry name" value="Flavodoxin_1"/>
    <property type="match status" value="1"/>
</dbReference>
<accession>A0A0W8IDN6</accession>
<dbReference type="InterPro" id="IPR029039">
    <property type="entry name" value="Flavoprotein-like_sf"/>
</dbReference>